<protein>
    <submittedName>
        <fullName evidence="2">Uncharacterized protein</fullName>
    </submittedName>
</protein>
<reference evidence="2 3" key="1">
    <citation type="submission" date="2019-05" db="EMBL/GenBank/DDBJ databases">
        <title>Another draft genome of Portunus trituberculatus and its Hox gene families provides insights of decapod evolution.</title>
        <authorList>
            <person name="Jeong J.-H."/>
            <person name="Song I."/>
            <person name="Kim S."/>
            <person name="Choi T."/>
            <person name="Kim D."/>
            <person name="Ryu S."/>
            <person name="Kim W."/>
        </authorList>
    </citation>
    <scope>NUCLEOTIDE SEQUENCE [LARGE SCALE GENOMIC DNA]</scope>
    <source>
        <tissue evidence="2">Muscle</tissue>
    </source>
</reference>
<keyword evidence="3" id="KW-1185">Reference proteome</keyword>
<feature type="compositionally biased region" description="Basic and acidic residues" evidence="1">
    <location>
        <begin position="22"/>
        <end position="38"/>
    </location>
</feature>
<proteinExistence type="predicted"/>
<comment type="caution">
    <text evidence="2">The sequence shown here is derived from an EMBL/GenBank/DDBJ whole genome shotgun (WGS) entry which is preliminary data.</text>
</comment>
<evidence type="ECO:0000313" key="2">
    <source>
        <dbReference type="EMBL" id="MPC37174.1"/>
    </source>
</evidence>
<name>A0A5B7EXW9_PORTR</name>
<organism evidence="2 3">
    <name type="scientific">Portunus trituberculatus</name>
    <name type="common">Swimming crab</name>
    <name type="synonym">Neptunus trituberculatus</name>
    <dbReference type="NCBI Taxonomy" id="210409"/>
    <lineage>
        <taxon>Eukaryota</taxon>
        <taxon>Metazoa</taxon>
        <taxon>Ecdysozoa</taxon>
        <taxon>Arthropoda</taxon>
        <taxon>Crustacea</taxon>
        <taxon>Multicrustacea</taxon>
        <taxon>Malacostraca</taxon>
        <taxon>Eumalacostraca</taxon>
        <taxon>Eucarida</taxon>
        <taxon>Decapoda</taxon>
        <taxon>Pleocyemata</taxon>
        <taxon>Brachyura</taxon>
        <taxon>Eubrachyura</taxon>
        <taxon>Portunoidea</taxon>
        <taxon>Portunidae</taxon>
        <taxon>Portuninae</taxon>
        <taxon>Portunus</taxon>
    </lineage>
</organism>
<feature type="region of interest" description="Disordered" evidence="1">
    <location>
        <begin position="22"/>
        <end position="61"/>
    </location>
</feature>
<evidence type="ECO:0000313" key="3">
    <source>
        <dbReference type="Proteomes" id="UP000324222"/>
    </source>
</evidence>
<dbReference type="AlphaFoldDB" id="A0A5B7EXW9"/>
<accession>A0A5B7EXW9</accession>
<evidence type="ECO:0000256" key="1">
    <source>
        <dbReference type="SAM" id="MobiDB-lite"/>
    </source>
</evidence>
<dbReference type="Proteomes" id="UP000324222">
    <property type="component" value="Unassembled WGS sequence"/>
</dbReference>
<sequence>MLGRDAGESPRVKMELLWRTGKEGTVRLSKERPPHEKNLGNVHEQVQQQGKPVCLRPKRSN</sequence>
<gene>
    <name evidence="2" type="ORF">E2C01_030648</name>
</gene>
<dbReference type="EMBL" id="VSRR010003706">
    <property type="protein sequence ID" value="MPC37174.1"/>
    <property type="molecule type" value="Genomic_DNA"/>
</dbReference>